<dbReference type="FunFam" id="3.40.1010.10:FF:000001">
    <property type="entry name" value="Siroheme synthase"/>
    <property type="match status" value="1"/>
</dbReference>
<dbReference type="InterPro" id="IPR003754">
    <property type="entry name" value="4pyrrol_synth_uPrphyn_synth"/>
</dbReference>
<evidence type="ECO:0000259" key="9">
    <source>
        <dbReference type="Pfam" id="PF02602"/>
    </source>
</evidence>
<dbReference type="InterPro" id="IPR036108">
    <property type="entry name" value="4pyrrol_syn_uPrphyn_synt_sf"/>
</dbReference>
<dbReference type="FunFam" id="3.40.50.10090:FF:000001">
    <property type="entry name" value="Bifunctional uroporphyrinogen-III C-methyltransferase/uroporphyrinogen-III synthase"/>
    <property type="match status" value="1"/>
</dbReference>
<dbReference type="InterPro" id="IPR014776">
    <property type="entry name" value="4pyrrole_Mease_sub2"/>
</dbReference>
<dbReference type="GO" id="GO:0004851">
    <property type="term" value="F:uroporphyrin-III C-methyltransferase activity"/>
    <property type="evidence" value="ECO:0007669"/>
    <property type="project" value="UniProtKB-EC"/>
</dbReference>
<reference evidence="10" key="2">
    <citation type="submission" date="2020-08" db="EMBL/GenBank/DDBJ databases">
        <authorList>
            <person name="Chen M."/>
            <person name="Teng W."/>
            <person name="Zhao L."/>
            <person name="Hu C."/>
            <person name="Zhou Y."/>
            <person name="Han B."/>
            <person name="Song L."/>
            <person name="Shu W."/>
        </authorList>
    </citation>
    <scope>NUCLEOTIDE SEQUENCE</scope>
    <source>
        <strain evidence="10">FACHB-1277</strain>
    </source>
</reference>
<dbReference type="EMBL" id="JACJPY010000003">
    <property type="protein sequence ID" value="MBD2148815.1"/>
    <property type="molecule type" value="Genomic_DNA"/>
</dbReference>
<evidence type="ECO:0000313" key="10">
    <source>
        <dbReference type="EMBL" id="MBD2148815.1"/>
    </source>
</evidence>
<dbReference type="Pfam" id="PF00590">
    <property type="entry name" value="TP_methylase"/>
    <property type="match status" value="1"/>
</dbReference>
<evidence type="ECO:0000256" key="4">
    <source>
        <dbReference type="ARBA" id="ARBA00022691"/>
    </source>
</evidence>
<keyword evidence="4" id="KW-0949">S-adenosyl-L-methionine</keyword>
<dbReference type="InterPro" id="IPR006366">
    <property type="entry name" value="CobA/CysG_C"/>
</dbReference>
<feature type="domain" description="Tetrapyrrole methylase" evidence="8">
    <location>
        <begin position="4"/>
        <end position="209"/>
    </location>
</feature>
<sequence length="549" mass="59631">MQGKVFIVGAGIGGVAYLTVRAEQVIKNAEIIISDALVDPEILNIAAPQAHCIIAGKRGGQESVKQATINQMLVQYCLEGKQVVRLKSGDPWIFGRSLPEILALQAADCAWELVSGISSAIAAPMLAGIPLTEMATSSCFAVMTGHDLERLPWEAIAEIPTLIILMGTQNLVAILAKLQISKGDNMPVAIVRWCGRRDQQVWTGTIANIQSQLPTESLSPAVIIIGEVVKFREQLTPTNLNFLNFNSLNFNSLNFLKSMPQETLPLQGKRILVTRAASQASQFRDLLIGQGADVIEMPTLAILPPSSWELLDRAIANLHSYHWLILTSANAVEHFFDRLHHAGKDSRSLFALKIAAVGRKTAEVLDRYGIIPDLVPTDFVADSLGDALLDNHFKEQRHQDSLNQDSINQDASCYILNGKKILFPRVQSGGREVLVEQLQENGAVVDAVPAYESGCPAHIDADALAAIQTQQIEAIAFASSKTVKHFCQLLNGVTSSEVWQEWLKDVKIASIGPQTSATCHELLGRVDVEAGEYTLDGLATAIAKLFAVI</sequence>
<evidence type="ECO:0000256" key="7">
    <source>
        <dbReference type="ARBA" id="ARBA00054030"/>
    </source>
</evidence>
<dbReference type="NCBIfam" id="NF004790">
    <property type="entry name" value="PRK06136.1"/>
    <property type="match status" value="1"/>
</dbReference>
<reference evidence="10" key="1">
    <citation type="journal article" date="2015" name="ISME J.">
        <title>Draft Genome Sequence of Streptomyces incarnatus NRRL8089, which Produces the Nucleoside Antibiotic Sinefungin.</title>
        <authorList>
            <person name="Oshima K."/>
            <person name="Hattori M."/>
            <person name="Shimizu H."/>
            <person name="Fukuda K."/>
            <person name="Nemoto M."/>
            <person name="Inagaki K."/>
            <person name="Tamura T."/>
        </authorList>
    </citation>
    <scope>NUCLEOTIDE SEQUENCE</scope>
    <source>
        <strain evidence="10">FACHB-1277</strain>
    </source>
</reference>
<evidence type="ECO:0000256" key="6">
    <source>
        <dbReference type="ARBA" id="ARBA00023444"/>
    </source>
</evidence>
<dbReference type="InterPro" id="IPR000878">
    <property type="entry name" value="4pyrrol_Mease"/>
</dbReference>
<keyword evidence="2 10" id="KW-0489">Methyltransferase</keyword>
<protein>
    <recommendedName>
        <fullName evidence="1">uroporphyrinogen-III C-methyltransferase</fullName>
        <ecNumber evidence="1">2.1.1.107</ecNumber>
    </recommendedName>
</protein>
<comment type="caution">
    <text evidence="10">The sequence shown here is derived from an EMBL/GenBank/DDBJ whole genome shotgun (WGS) entry which is preliminary data.</text>
</comment>
<evidence type="ECO:0000256" key="2">
    <source>
        <dbReference type="ARBA" id="ARBA00022603"/>
    </source>
</evidence>
<dbReference type="Pfam" id="PF02602">
    <property type="entry name" value="HEM4"/>
    <property type="match status" value="1"/>
</dbReference>
<organism evidence="10 11">
    <name type="scientific">Pseudanabaena cinerea FACHB-1277</name>
    <dbReference type="NCBI Taxonomy" id="2949581"/>
    <lineage>
        <taxon>Bacteria</taxon>
        <taxon>Bacillati</taxon>
        <taxon>Cyanobacteriota</taxon>
        <taxon>Cyanophyceae</taxon>
        <taxon>Pseudanabaenales</taxon>
        <taxon>Pseudanabaenaceae</taxon>
        <taxon>Pseudanabaena</taxon>
        <taxon>Pseudanabaena cinerea</taxon>
    </lineage>
</organism>
<dbReference type="CDD" id="cd06578">
    <property type="entry name" value="HemD"/>
    <property type="match status" value="1"/>
</dbReference>
<dbReference type="EC" id="2.1.1.107" evidence="1"/>
<feature type="domain" description="Tetrapyrrole biosynthesis uroporphyrinogen III synthase" evidence="9">
    <location>
        <begin position="282"/>
        <end position="539"/>
    </location>
</feature>
<dbReference type="Gene3D" id="3.40.1010.10">
    <property type="entry name" value="Cobalt-precorrin-4 Transmethylase, Domain 1"/>
    <property type="match status" value="1"/>
</dbReference>
<dbReference type="InterPro" id="IPR050161">
    <property type="entry name" value="Siro_Cobalamin_biosynth"/>
</dbReference>
<keyword evidence="3 10" id="KW-0808">Transferase</keyword>
<proteinExistence type="predicted"/>
<dbReference type="Gene3D" id="3.40.50.10090">
    <property type="match status" value="2"/>
</dbReference>
<dbReference type="PANTHER" id="PTHR45790">
    <property type="entry name" value="SIROHEME SYNTHASE-RELATED"/>
    <property type="match status" value="1"/>
</dbReference>
<dbReference type="GO" id="GO:0032259">
    <property type="term" value="P:methylation"/>
    <property type="evidence" value="ECO:0007669"/>
    <property type="project" value="UniProtKB-KW"/>
</dbReference>
<dbReference type="RefSeq" id="WP_190349157.1">
    <property type="nucleotide sequence ID" value="NZ_JACJPY010000003.1"/>
</dbReference>
<dbReference type="CDD" id="cd11642">
    <property type="entry name" value="SUMT"/>
    <property type="match status" value="1"/>
</dbReference>
<evidence type="ECO:0000313" key="11">
    <source>
        <dbReference type="Proteomes" id="UP000631421"/>
    </source>
</evidence>
<evidence type="ECO:0000256" key="3">
    <source>
        <dbReference type="ARBA" id="ARBA00022679"/>
    </source>
</evidence>
<accession>A0A926UPH6</accession>
<dbReference type="GO" id="GO:0019354">
    <property type="term" value="P:siroheme biosynthetic process"/>
    <property type="evidence" value="ECO:0007669"/>
    <property type="project" value="InterPro"/>
</dbReference>
<dbReference type="NCBIfam" id="TIGR01469">
    <property type="entry name" value="cobA_cysG_Cterm"/>
    <property type="match status" value="1"/>
</dbReference>
<keyword evidence="11" id="KW-1185">Reference proteome</keyword>
<name>A0A926UPH6_9CYAN</name>
<dbReference type="SUPFAM" id="SSF69618">
    <property type="entry name" value="HemD-like"/>
    <property type="match status" value="1"/>
</dbReference>
<dbReference type="Gene3D" id="3.30.950.10">
    <property type="entry name" value="Methyltransferase, Cobalt-precorrin-4 Transmethylase, Domain 2"/>
    <property type="match status" value="1"/>
</dbReference>
<dbReference type="Proteomes" id="UP000631421">
    <property type="component" value="Unassembled WGS sequence"/>
</dbReference>
<dbReference type="GO" id="GO:0004852">
    <property type="term" value="F:uroporphyrinogen-III synthase activity"/>
    <property type="evidence" value="ECO:0007669"/>
    <property type="project" value="InterPro"/>
</dbReference>
<evidence type="ECO:0000256" key="1">
    <source>
        <dbReference type="ARBA" id="ARBA00012162"/>
    </source>
</evidence>
<comment type="function">
    <text evidence="7">Catalyzes the two successive C-2 and C-7 methylation reactions involved in the conversion of uroporphyrinogen III to precorrin-2 via the intermediate formation of precorrin-1. It is a step in the biosynthesis of both cobalamin (vitamin B12) and siroheme.</text>
</comment>
<dbReference type="InterPro" id="IPR035996">
    <property type="entry name" value="4pyrrol_Methylase_sf"/>
</dbReference>
<gene>
    <name evidence="10" type="primary">cobA</name>
    <name evidence="10" type="ORF">H6F44_01540</name>
</gene>
<evidence type="ECO:0000256" key="5">
    <source>
        <dbReference type="ARBA" id="ARBA00023244"/>
    </source>
</evidence>
<evidence type="ECO:0000259" key="8">
    <source>
        <dbReference type="Pfam" id="PF00590"/>
    </source>
</evidence>
<keyword evidence="5" id="KW-0627">Porphyrin biosynthesis</keyword>
<dbReference type="SUPFAM" id="SSF53790">
    <property type="entry name" value="Tetrapyrrole methylase"/>
    <property type="match status" value="1"/>
</dbReference>
<dbReference type="InterPro" id="IPR014777">
    <property type="entry name" value="4pyrrole_Mease_sub1"/>
</dbReference>
<dbReference type="PANTHER" id="PTHR45790:SF3">
    <property type="entry name" value="S-ADENOSYL-L-METHIONINE-DEPENDENT UROPORPHYRINOGEN III METHYLTRANSFERASE, CHLOROPLASTIC"/>
    <property type="match status" value="1"/>
</dbReference>
<dbReference type="AlphaFoldDB" id="A0A926UPH6"/>
<comment type="pathway">
    <text evidence="6">Porphyrin-containing compound metabolism.</text>
</comment>